<gene>
    <name evidence="8" type="ORF">HNQ57_000894</name>
</gene>
<keyword evidence="5 7" id="KW-1133">Transmembrane helix</keyword>
<feature type="transmembrane region" description="Helical" evidence="7">
    <location>
        <begin position="6"/>
        <end position="28"/>
    </location>
</feature>
<comment type="subcellular location">
    <subcellularLocation>
        <location evidence="1">Cell membrane</location>
        <topology evidence="1">Multi-pass membrane protein</topology>
    </subcellularLocation>
</comment>
<keyword evidence="4 7" id="KW-0812">Transmembrane</keyword>
<dbReference type="GO" id="GO:0005886">
    <property type="term" value="C:plasma membrane"/>
    <property type="evidence" value="ECO:0007669"/>
    <property type="project" value="UniProtKB-SubCell"/>
</dbReference>
<evidence type="ECO:0000256" key="6">
    <source>
        <dbReference type="ARBA" id="ARBA00023136"/>
    </source>
</evidence>
<evidence type="ECO:0000256" key="5">
    <source>
        <dbReference type="ARBA" id="ARBA00022989"/>
    </source>
</evidence>
<feature type="transmembrane region" description="Helical" evidence="7">
    <location>
        <begin position="71"/>
        <end position="91"/>
    </location>
</feature>
<keyword evidence="3" id="KW-1003">Cell membrane</keyword>
<protein>
    <submittedName>
        <fullName evidence="8">Threonine/homoserine/homoserine lactone efflux protein</fullName>
    </submittedName>
</protein>
<dbReference type="PANTHER" id="PTHR30086:SF14">
    <property type="entry name" value="HOMOSERINE_HOMOSERINE LACTONE EFFLUX PROTEIN"/>
    <property type="match status" value="1"/>
</dbReference>
<feature type="transmembrane region" description="Helical" evidence="7">
    <location>
        <begin position="142"/>
        <end position="164"/>
    </location>
</feature>
<sequence length="201" mass="21485">MDAALVLIFVATFTSILILPGPNVMFAVGQSLKYGFIGSIYVSLGFMASTGIQAALVFSGLGVLVSKYASALLILKWLGVAYLIYLAYKLFRKNGGVTEGEEKAMSKPKMFVTAMLFSLTNPKAVLASVLTYPLFISPVYPFIPQAFILAACAMAISFSVYGAYSLSASVFKNRAIKSKWGNKFVGSLYLMAAGTLASKST</sequence>
<comment type="similarity">
    <text evidence="2">Belongs to the Rht family.</text>
</comment>
<evidence type="ECO:0000313" key="8">
    <source>
        <dbReference type="EMBL" id="MBB5186633.1"/>
    </source>
</evidence>
<evidence type="ECO:0000256" key="2">
    <source>
        <dbReference type="ARBA" id="ARBA00007928"/>
    </source>
</evidence>
<evidence type="ECO:0000256" key="1">
    <source>
        <dbReference type="ARBA" id="ARBA00004651"/>
    </source>
</evidence>
<organism evidence="8 9">
    <name type="scientific">Zhongshania antarctica</name>
    <dbReference type="NCBI Taxonomy" id="641702"/>
    <lineage>
        <taxon>Bacteria</taxon>
        <taxon>Pseudomonadati</taxon>
        <taxon>Pseudomonadota</taxon>
        <taxon>Gammaproteobacteria</taxon>
        <taxon>Cellvibrionales</taxon>
        <taxon>Spongiibacteraceae</taxon>
        <taxon>Zhongshania</taxon>
    </lineage>
</organism>
<accession>A0A840R1Z8</accession>
<proteinExistence type="inferred from homology"/>
<evidence type="ECO:0000256" key="4">
    <source>
        <dbReference type="ARBA" id="ARBA00022692"/>
    </source>
</evidence>
<feature type="transmembrane region" description="Helical" evidence="7">
    <location>
        <begin position="40"/>
        <end position="65"/>
    </location>
</feature>
<evidence type="ECO:0000313" key="9">
    <source>
        <dbReference type="Proteomes" id="UP000536640"/>
    </source>
</evidence>
<dbReference type="AlphaFoldDB" id="A0A840R1Z8"/>
<name>A0A840R1Z8_9GAMM</name>
<dbReference type="Pfam" id="PF01810">
    <property type="entry name" value="LysE"/>
    <property type="match status" value="1"/>
</dbReference>
<keyword evidence="9" id="KW-1185">Reference proteome</keyword>
<dbReference type="RefSeq" id="WP_184461409.1">
    <property type="nucleotide sequence ID" value="NZ_JACHHW010000002.1"/>
</dbReference>
<dbReference type="EMBL" id="JACHHW010000002">
    <property type="protein sequence ID" value="MBB5186633.1"/>
    <property type="molecule type" value="Genomic_DNA"/>
</dbReference>
<reference evidence="8 9" key="1">
    <citation type="submission" date="2020-08" db="EMBL/GenBank/DDBJ databases">
        <title>Genomic Encyclopedia of Type Strains, Phase IV (KMG-IV): sequencing the most valuable type-strain genomes for metagenomic binning, comparative biology and taxonomic classification.</title>
        <authorList>
            <person name="Goeker M."/>
        </authorList>
    </citation>
    <scope>NUCLEOTIDE SEQUENCE [LARGE SCALE GENOMIC DNA]</scope>
    <source>
        <strain evidence="8 9">DSM 25701</strain>
    </source>
</reference>
<evidence type="ECO:0000256" key="3">
    <source>
        <dbReference type="ARBA" id="ARBA00022475"/>
    </source>
</evidence>
<evidence type="ECO:0000256" key="7">
    <source>
        <dbReference type="SAM" id="Phobius"/>
    </source>
</evidence>
<dbReference type="Proteomes" id="UP000536640">
    <property type="component" value="Unassembled WGS sequence"/>
</dbReference>
<dbReference type="InterPro" id="IPR001123">
    <property type="entry name" value="LeuE-type"/>
</dbReference>
<feature type="transmembrane region" description="Helical" evidence="7">
    <location>
        <begin position="111"/>
        <end position="136"/>
    </location>
</feature>
<keyword evidence="6 7" id="KW-0472">Membrane</keyword>
<comment type="caution">
    <text evidence="8">The sequence shown here is derived from an EMBL/GenBank/DDBJ whole genome shotgun (WGS) entry which is preliminary data.</text>
</comment>
<dbReference type="GO" id="GO:0042970">
    <property type="term" value="F:homoserine transmembrane transporter activity"/>
    <property type="evidence" value="ECO:0007669"/>
    <property type="project" value="TreeGrafter"/>
</dbReference>
<dbReference type="PANTHER" id="PTHR30086">
    <property type="entry name" value="ARGININE EXPORTER PROTEIN ARGO"/>
    <property type="match status" value="1"/>
</dbReference>